<dbReference type="Gene3D" id="3.40.50.720">
    <property type="entry name" value="NAD(P)-binding Rossmann-like Domain"/>
    <property type="match status" value="1"/>
</dbReference>
<name>A0A2W5QYM9_ANCNO</name>
<dbReference type="Proteomes" id="UP000248887">
    <property type="component" value="Unassembled WGS sequence"/>
</dbReference>
<dbReference type="GO" id="GO:0070403">
    <property type="term" value="F:NAD+ binding"/>
    <property type="evidence" value="ECO:0007669"/>
    <property type="project" value="InterPro"/>
</dbReference>
<evidence type="ECO:0000256" key="1">
    <source>
        <dbReference type="ARBA" id="ARBA00023002"/>
    </source>
</evidence>
<dbReference type="Pfam" id="PF02737">
    <property type="entry name" value="3HCDH_N"/>
    <property type="match status" value="1"/>
</dbReference>
<dbReference type="GO" id="GO:0016616">
    <property type="term" value="F:oxidoreductase activity, acting on the CH-OH group of donors, NAD or NADP as acceptor"/>
    <property type="evidence" value="ECO:0007669"/>
    <property type="project" value="InterPro"/>
</dbReference>
<evidence type="ECO:0000313" key="4">
    <source>
        <dbReference type="EMBL" id="PZQ82306.1"/>
    </source>
</evidence>
<dbReference type="SUPFAM" id="SSF48179">
    <property type="entry name" value="6-phosphogluconate dehydrogenase C-terminal domain-like"/>
    <property type="match status" value="1"/>
</dbReference>
<evidence type="ECO:0000259" key="3">
    <source>
        <dbReference type="Pfam" id="PF02737"/>
    </source>
</evidence>
<dbReference type="PANTHER" id="PTHR48075:SF5">
    <property type="entry name" value="3-HYDROXYBUTYRYL-COA DEHYDROGENASE"/>
    <property type="match status" value="1"/>
</dbReference>
<dbReference type="Pfam" id="PF00725">
    <property type="entry name" value="3HCDH"/>
    <property type="match status" value="1"/>
</dbReference>
<dbReference type="EMBL" id="QFQD01000033">
    <property type="protein sequence ID" value="PZQ82306.1"/>
    <property type="molecule type" value="Genomic_DNA"/>
</dbReference>
<keyword evidence="1" id="KW-0560">Oxidoreductase</keyword>
<feature type="domain" description="3-hydroxyacyl-CoA dehydrogenase NAD binding" evidence="3">
    <location>
        <begin position="22"/>
        <end position="191"/>
    </location>
</feature>
<dbReference type="InterPro" id="IPR008927">
    <property type="entry name" value="6-PGluconate_DH-like_C_sf"/>
</dbReference>
<accession>A0A2W5QYM9</accession>
<dbReference type="SUPFAM" id="SSF51735">
    <property type="entry name" value="NAD(P)-binding Rossmann-fold domains"/>
    <property type="match status" value="1"/>
</dbReference>
<dbReference type="GO" id="GO:0006631">
    <property type="term" value="P:fatty acid metabolic process"/>
    <property type="evidence" value="ECO:0007669"/>
    <property type="project" value="InterPro"/>
</dbReference>
<dbReference type="Gene3D" id="1.10.1040.10">
    <property type="entry name" value="N-(1-d-carboxylethyl)-l-norvaline Dehydrogenase, domain 2"/>
    <property type="match status" value="1"/>
</dbReference>
<dbReference type="AlphaFoldDB" id="A0A2W5QYM9"/>
<comment type="caution">
    <text evidence="4">The sequence shown here is derived from an EMBL/GenBank/DDBJ whole genome shotgun (WGS) entry which is preliminary data.</text>
</comment>
<dbReference type="InterPro" id="IPR036291">
    <property type="entry name" value="NAD(P)-bd_dom_sf"/>
</dbReference>
<dbReference type="InterPro" id="IPR013328">
    <property type="entry name" value="6PGD_dom2"/>
</dbReference>
<dbReference type="InterPro" id="IPR006176">
    <property type="entry name" value="3-OHacyl-CoA_DH_NAD-bd"/>
</dbReference>
<dbReference type="PANTHER" id="PTHR48075">
    <property type="entry name" value="3-HYDROXYACYL-COA DEHYDROGENASE FAMILY PROTEIN"/>
    <property type="match status" value="1"/>
</dbReference>
<sequence>MASSSNPPFGRGGEPGPARPLVAILGCGLIGQSWAALFLHHGLDVAAWDPDSSAVAAMPERLVPLMAQLRELGDAQPGTFQPAHSLADAVRAASWVQENAPEKVPVKAALYAEIEATAPPGAIIASSTSSLTWSELSAGMADPARLVTAHPFNPPHLMPLVEIYAADDAVRARAVAFYEALGRKTVTLRKDATGHIANRLASALWREAVHIVAEGIADVPEVDAALVHGPGLRWSIIGAHMAYHLGGGPGGLRHYLDHLGPSQERRWSTLGTPRLTAEVQAMLVEGIEREADGRSIGELEAERDRALIHALRARQEAP</sequence>
<evidence type="ECO:0000313" key="5">
    <source>
        <dbReference type="Proteomes" id="UP000248887"/>
    </source>
</evidence>
<proteinExistence type="predicted"/>
<dbReference type="InterPro" id="IPR006108">
    <property type="entry name" value="3HC_DH_C"/>
</dbReference>
<gene>
    <name evidence="4" type="ORF">DI549_11665</name>
</gene>
<organism evidence="4 5">
    <name type="scientific">Ancylobacter novellus</name>
    <name type="common">Thiobacillus novellus</name>
    <dbReference type="NCBI Taxonomy" id="921"/>
    <lineage>
        <taxon>Bacteria</taxon>
        <taxon>Pseudomonadati</taxon>
        <taxon>Pseudomonadota</taxon>
        <taxon>Alphaproteobacteria</taxon>
        <taxon>Hyphomicrobiales</taxon>
        <taxon>Xanthobacteraceae</taxon>
        <taxon>Ancylobacter</taxon>
    </lineage>
</organism>
<reference evidence="4 5" key="1">
    <citation type="submission" date="2017-08" db="EMBL/GenBank/DDBJ databases">
        <title>Infants hospitalized years apart are colonized by the same room-sourced microbial strains.</title>
        <authorList>
            <person name="Brooks B."/>
            <person name="Olm M.R."/>
            <person name="Firek B.A."/>
            <person name="Baker R."/>
            <person name="Thomas B.C."/>
            <person name="Morowitz M.J."/>
            <person name="Banfield J.F."/>
        </authorList>
    </citation>
    <scope>NUCLEOTIDE SEQUENCE [LARGE SCALE GENOMIC DNA]</scope>
    <source>
        <strain evidence="4">S2_005_001_R2_27</strain>
    </source>
</reference>
<protein>
    <submittedName>
        <fullName evidence="4">3-hydroxyacyl-CoA dehydrogenase</fullName>
    </submittedName>
</protein>
<feature type="domain" description="3-hydroxyacyl-CoA dehydrogenase C-terminal" evidence="2">
    <location>
        <begin position="194"/>
        <end position="263"/>
    </location>
</feature>
<evidence type="ECO:0000259" key="2">
    <source>
        <dbReference type="Pfam" id="PF00725"/>
    </source>
</evidence>